<proteinExistence type="predicted"/>
<evidence type="ECO:0000256" key="1">
    <source>
        <dbReference type="SAM" id="MobiDB-lite"/>
    </source>
</evidence>
<gene>
    <name evidence="2" type="ORF">B7Y86_01795</name>
</gene>
<evidence type="ECO:0000313" key="2">
    <source>
        <dbReference type="EMBL" id="OYX58453.1"/>
    </source>
</evidence>
<feature type="compositionally biased region" description="Basic and acidic residues" evidence="1">
    <location>
        <begin position="49"/>
        <end position="60"/>
    </location>
</feature>
<accession>A0A258HQ37</accession>
<organism evidence="2 3">
    <name type="scientific">Brevundimonas subvibrioides</name>
    <dbReference type="NCBI Taxonomy" id="74313"/>
    <lineage>
        <taxon>Bacteria</taxon>
        <taxon>Pseudomonadati</taxon>
        <taxon>Pseudomonadota</taxon>
        <taxon>Alphaproteobacteria</taxon>
        <taxon>Caulobacterales</taxon>
        <taxon>Caulobacteraceae</taxon>
        <taxon>Brevundimonas</taxon>
    </lineage>
</organism>
<name>A0A258HQ37_9CAUL</name>
<dbReference type="Proteomes" id="UP000216147">
    <property type="component" value="Unassembled WGS sequence"/>
</dbReference>
<reference evidence="2 3" key="1">
    <citation type="submission" date="2017-03" db="EMBL/GenBank/DDBJ databases">
        <title>Lifting the veil on microbial sulfur biogeochemistry in mining wastewaters.</title>
        <authorList>
            <person name="Kantor R.S."/>
            <person name="Colenbrander Nelson T."/>
            <person name="Marshall S."/>
            <person name="Bennett D."/>
            <person name="Apte S."/>
            <person name="Camacho D."/>
            <person name="Thomas B.C."/>
            <person name="Warren L.A."/>
            <person name="Banfield J.F."/>
        </authorList>
    </citation>
    <scope>NUCLEOTIDE SEQUENCE [LARGE SCALE GENOMIC DNA]</scope>
    <source>
        <strain evidence="2">32-68-21</strain>
    </source>
</reference>
<dbReference type="EMBL" id="NCEQ01000002">
    <property type="protein sequence ID" value="OYX58453.1"/>
    <property type="molecule type" value="Genomic_DNA"/>
</dbReference>
<comment type="caution">
    <text evidence="2">The sequence shown here is derived from an EMBL/GenBank/DDBJ whole genome shotgun (WGS) entry which is preliminary data.</text>
</comment>
<protein>
    <submittedName>
        <fullName evidence="2">Uncharacterized protein</fullName>
    </submittedName>
</protein>
<feature type="region of interest" description="Disordered" evidence="1">
    <location>
        <begin position="40"/>
        <end position="60"/>
    </location>
</feature>
<dbReference type="AlphaFoldDB" id="A0A258HQ37"/>
<evidence type="ECO:0000313" key="3">
    <source>
        <dbReference type="Proteomes" id="UP000216147"/>
    </source>
</evidence>
<sequence length="60" mass="6081">MHRIITLAAAASLLPLAACNRDIEPGPAADDAAASADAVFADSAGSDAQPDRSRCRSGDR</sequence>